<gene>
    <name evidence="2" type="ORF">KM295_12880</name>
</gene>
<evidence type="ECO:0000313" key="2">
    <source>
        <dbReference type="EMBL" id="MCQ4334351.1"/>
    </source>
</evidence>
<accession>A0A9R1CVN7</accession>
<dbReference type="InterPro" id="IPR058419">
    <property type="entry name" value="DUF8106"/>
</dbReference>
<evidence type="ECO:0000259" key="1">
    <source>
        <dbReference type="Pfam" id="PF26408"/>
    </source>
</evidence>
<evidence type="ECO:0000313" key="3">
    <source>
        <dbReference type="Proteomes" id="UP001139494"/>
    </source>
</evidence>
<dbReference type="RefSeq" id="WP_256030388.1">
    <property type="nucleotide sequence ID" value="NZ_JAHLKM010000023.1"/>
</dbReference>
<protein>
    <submittedName>
        <fullName evidence="2">Phage terminase large subunit family protein</fullName>
    </submittedName>
</protein>
<dbReference type="AlphaFoldDB" id="A0A9R1CVN7"/>
<dbReference type="Pfam" id="PF26408">
    <property type="entry name" value="DUF8106"/>
    <property type="match status" value="1"/>
</dbReference>
<reference evidence="2" key="1">
    <citation type="journal article" date="2023" name="Front. Microbiol.">
        <title>Genomic-based phylogenetic and metabolic analyses of the genus Natronomonas, and description of Natronomonas aquatica sp. nov.</title>
        <authorList>
            <person name="Garcia-Roldan A."/>
            <person name="Duran-Viseras A."/>
            <person name="de la Haba R.R."/>
            <person name="Corral P."/>
            <person name="Sanchez-Porro C."/>
            <person name="Ventosa A."/>
        </authorList>
    </citation>
    <scope>NUCLEOTIDE SEQUENCE</scope>
    <source>
        <strain evidence="2">F2-12</strain>
    </source>
</reference>
<dbReference type="EMBL" id="JAHLKM010000023">
    <property type="protein sequence ID" value="MCQ4334351.1"/>
    <property type="molecule type" value="Genomic_DNA"/>
</dbReference>
<dbReference type="Proteomes" id="UP001139494">
    <property type="component" value="Unassembled WGS sequence"/>
</dbReference>
<proteinExistence type="predicted"/>
<organism evidence="2 3">
    <name type="scientific">Natronomonas aquatica</name>
    <dbReference type="NCBI Taxonomy" id="2841590"/>
    <lineage>
        <taxon>Archaea</taxon>
        <taxon>Methanobacteriati</taxon>
        <taxon>Methanobacteriota</taxon>
        <taxon>Stenosarchaea group</taxon>
        <taxon>Halobacteria</taxon>
        <taxon>Halobacteriales</taxon>
        <taxon>Natronomonadaceae</taxon>
        <taxon>Natronomonas</taxon>
    </lineage>
</organism>
<name>A0A9R1CVN7_9EURY</name>
<feature type="domain" description="DUF8106" evidence="1">
    <location>
        <begin position="15"/>
        <end position="56"/>
    </location>
</feature>
<comment type="caution">
    <text evidence="2">The sequence shown here is derived from an EMBL/GenBank/DDBJ whole genome shotgun (WGS) entry which is preliminary data.</text>
</comment>
<sequence>MKPSTSTTERQPINKAMLYCPDCGHESRINGDWIIDVRADSLTYECPNCEAVIDSRRNQRELIAGSDGSLRFATEN</sequence>
<keyword evidence="3" id="KW-1185">Reference proteome</keyword>